<feature type="chain" id="PRO_5041964324" description="Precursor of CEP9" evidence="9">
    <location>
        <begin position="25"/>
        <end position="126"/>
    </location>
</feature>
<keyword evidence="3" id="KW-0052">Apoplast</keyword>
<evidence type="ECO:0000256" key="4">
    <source>
        <dbReference type="ARBA" id="ARBA00022525"/>
    </source>
</evidence>
<comment type="similarity">
    <text evidence="2">Belongs to the C-terminally encoded plant signaling peptide (CEP) family.</text>
</comment>
<evidence type="ECO:0000256" key="7">
    <source>
        <dbReference type="ARBA" id="ARBA00023278"/>
    </source>
</evidence>
<feature type="compositionally biased region" description="Polar residues" evidence="8">
    <location>
        <begin position="116"/>
        <end position="126"/>
    </location>
</feature>
<evidence type="ECO:0000256" key="8">
    <source>
        <dbReference type="SAM" id="MobiDB-lite"/>
    </source>
</evidence>
<feature type="compositionally biased region" description="Polar residues" evidence="8">
    <location>
        <begin position="85"/>
        <end position="95"/>
    </location>
</feature>
<evidence type="ECO:0000313" key="10">
    <source>
        <dbReference type="EMBL" id="CAI9763314.1"/>
    </source>
</evidence>
<feature type="signal peptide" evidence="9">
    <location>
        <begin position="1"/>
        <end position="24"/>
    </location>
</feature>
<evidence type="ECO:0000313" key="11">
    <source>
        <dbReference type="Proteomes" id="UP000834106"/>
    </source>
</evidence>
<evidence type="ECO:0000256" key="9">
    <source>
        <dbReference type="SAM" id="SignalP"/>
    </source>
</evidence>
<proteinExistence type="inferred from homology"/>
<dbReference type="GO" id="GO:0048364">
    <property type="term" value="P:root development"/>
    <property type="evidence" value="ECO:0007669"/>
    <property type="project" value="InterPro"/>
</dbReference>
<protein>
    <recommendedName>
        <fullName evidence="12">Precursor of CEP9</fullName>
    </recommendedName>
</protein>
<comment type="subcellular location">
    <subcellularLocation>
        <location evidence="1">Secreted</location>
        <location evidence="1">Extracellular space</location>
        <location evidence="1">Apoplast</location>
    </subcellularLocation>
</comment>
<dbReference type="PANTHER" id="PTHR33348:SF44">
    <property type="entry name" value="PRECURSOR OF CEP6"/>
    <property type="match status" value="1"/>
</dbReference>
<dbReference type="Proteomes" id="UP000834106">
    <property type="component" value="Chromosome 6"/>
</dbReference>
<gene>
    <name evidence="10" type="ORF">FPE_LOCUS10744</name>
</gene>
<dbReference type="GO" id="GO:0006995">
    <property type="term" value="P:cellular response to nitrogen starvation"/>
    <property type="evidence" value="ECO:0007669"/>
    <property type="project" value="UniProtKB-ARBA"/>
</dbReference>
<sequence length="126" mass="13602">MAYIQQICASFSLIACLLILYTEGRQLKAFHKESPPSTTPNQSNKFGRYDATNINDFRPTAPGTSPGIGHSFSEQKEHIQHKAPSFTSSTVSHTVAGTKDDFRPTGPGHSPGVGHSFQNVKKGSNA</sequence>
<feature type="region of interest" description="Disordered" evidence="8">
    <location>
        <begin position="31"/>
        <end position="126"/>
    </location>
</feature>
<evidence type="ECO:0000256" key="3">
    <source>
        <dbReference type="ARBA" id="ARBA00022523"/>
    </source>
</evidence>
<dbReference type="InterPro" id="IPR033250">
    <property type="entry name" value="CEP"/>
</dbReference>
<dbReference type="GO" id="GO:2000280">
    <property type="term" value="P:regulation of root development"/>
    <property type="evidence" value="ECO:0007669"/>
    <property type="project" value="TreeGrafter"/>
</dbReference>
<dbReference type="EMBL" id="OU503041">
    <property type="protein sequence ID" value="CAI9763314.1"/>
    <property type="molecule type" value="Genomic_DNA"/>
</dbReference>
<keyword evidence="5" id="KW-0372">Hormone</keyword>
<dbReference type="GO" id="GO:0005179">
    <property type="term" value="F:hormone activity"/>
    <property type="evidence" value="ECO:0007669"/>
    <property type="project" value="UniProtKB-KW"/>
</dbReference>
<evidence type="ECO:0000256" key="5">
    <source>
        <dbReference type="ARBA" id="ARBA00022702"/>
    </source>
</evidence>
<evidence type="ECO:0000256" key="6">
    <source>
        <dbReference type="ARBA" id="ARBA00022729"/>
    </source>
</evidence>
<name>A0AAD2DR98_9LAMI</name>
<evidence type="ECO:0000256" key="1">
    <source>
        <dbReference type="ARBA" id="ARBA00004271"/>
    </source>
</evidence>
<organism evidence="10 11">
    <name type="scientific">Fraxinus pennsylvanica</name>
    <dbReference type="NCBI Taxonomy" id="56036"/>
    <lineage>
        <taxon>Eukaryota</taxon>
        <taxon>Viridiplantae</taxon>
        <taxon>Streptophyta</taxon>
        <taxon>Embryophyta</taxon>
        <taxon>Tracheophyta</taxon>
        <taxon>Spermatophyta</taxon>
        <taxon>Magnoliopsida</taxon>
        <taxon>eudicotyledons</taxon>
        <taxon>Gunneridae</taxon>
        <taxon>Pentapetalae</taxon>
        <taxon>asterids</taxon>
        <taxon>lamiids</taxon>
        <taxon>Lamiales</taxon>
        <taxon>Oleaceae</taxon>
        <taxon>Oleeae</taxon>
        <taxon>Fraxinus</taxon>
    </lineage>
</organism>
<dbReference type="GO" id="GO:0048046">
    <property type="term" value="C:apoplast"/>
    <property type="evidence" value="ECO:0007669"/>
    <property type="project" value="UniProtKB-SubCell"/>
</dbReference>
<keyword evidence="6 9" id="KW-0732">Signal</keyword>
<feature type="compositionally biased region" description="Polar residues" evidence="8">
    <location>
        <begin position="35"/>
        <end position="45"/>
    </location>
</feature>
<evidence type="ECO:0000256" key="2">
    <source>
        <dbReference type="ARBA" id="ARBA00008963"/>
    </source>
</evidence>
<dbReference type="GO" id="GO:1901371">
    <property type="term" value="P:regulation of leaf morphogenesis"/>
    <property type="evidence" value="ECO:0007669"/>
    <property type="project" value="TreeGrafter"/>
</dbReference>
<reference evidence="10" key="1">
    <citation type="submission" date="2023-05" db="EMBL/GenBank/DDBJ databases">
        <authorList>
            <person name="Huff M."/>
        </authorList>
    </citation>
    <scope>NUCLEOTIDE SEQUENCE</scope>
</reference>
<evidence type="ECO:0008006" key="12">
    <source>
        <dbReference type="Google" id="ProtNLM"/>
    </source>
</evidence>
<dbReference type="GO" id="GO:1902025">
    <property type="term" value="P:nitrate import"/>
    <property type="evidence" value="ECO:0007669"/>
    <property type="project" value="TreeGrafter"/>
</dbReference>
<keyword evidence="7" id="KW-0379">Hydroxylation</keyword>
<keyword evidence="11" id="KW-1185">Reference proteome</keyword>
<accession>A0AAD2DR98</accession>
<dbReference type="PANTHER" id="PTHR33348">
    <property type="entry name" value="PRECURSOR OF CEP5"/>
    <property type="match status" value="1"/>
</dbReference>
<dbReference type="AlphaFoldDB" id="A0AAD2DR98"/>
<keyword evidence="4" id="KW-0964">Secreted</keyword>